<dbReference type="PROSITE" id="PS50889">
    <property type="entry name" value="S4"/>
    <property type="match status" value="1"/>
</dbReference>
<dbReference type="RefSeq" id="WP_377136702.1">
    <property type="nucleotide sequence ID" value="NZ_JBHSFI010000005.1"/>
</dbReference>
<evidence type="ECO:0000256" key="2">
    <source>
        <dbReference type="SAM" id="MobiDB-lite"/>
    </source>
</evidence>
<gene>
    <name evidence="3" type="ORF">ACFO6V_15425</name>
</gene>
<dbReference type="Proteomes" id="UP001596011">
    <property type="component" value="Unassembled WGS sequence"/>
</dbReference>
<keyword evidence="1" id="KW-0694">RNA-binding</keyword>
<dbReference type="EMBL" id="JBHSFI010000005">
    <property type="protein sequence ID" value="MFC4629637.1"/>
    <property type="molecule type" value="Genomic_DNA"/>
</dbReference>
<dbReference type="Gene3D" id="3.10.290.10">
    <property type="entry name" value="RNA-binding S4 domain"/>
    <property type="match status" value="1"/>
</dbReference>
<feature type="region of interest" description="Disordered" evidence="2">
    <location>
        <begin position="1"/>
        <end position="21"/>
    </location>
</feature>
<proteinExistence type="predicted"/>
<protein>
    <submittedName>
        <fullName evidence="3">RNA-binding S4 domain-containing protein</fullName>
    </submittedName>
</protein>
<evidence type="ECO:0000256" key="1">
    <source>
        <dbReference type="PROSITE-ProRule" id="PRU00182"/>
    </source>
</evidence>
<keyword evidence="4" id="KW-1185">Reference proteome</keyword>
<accession>A0ABV9HIJ6</accession>
<organism evidence="3 4">
    <name type="scientific">Promicromonospora alba</name>
    <dbReference type="NCBI Taxonomy" id="1616110"/>
    <lineage>
        <taxon>Bacteria</taxon>
        <taxon>Bacillati</taxon>
        <taxon>Actinomycetota</taxon>
        <taxon>Actinomycetes</taxon>
        <taxon>Micrococcales</taxon>
        <taxon>Promicromonosporaceae</taxon>
        <taxon>Promicromonospora</taxon>
    </lineage>
</organism>
<name>A0ABV9HIJ6_9MICO</name>
<reference evidence="4" key="1">
    <citation type="journal article" date="2019" name="Int. J. Syst. Evol. Microbiol.">
        <title>The Global Catalogue of Microorganisms (GCM) 10K type strain sequencing project: providing services to taxonomists for standard genome sequencing and annotation.</title>
        <authorList>
            <consortium name="The Broad Institute Genomics Platform"/>
            <consortium name="The Broad Institute Genome Sequencing Center for Infectious Disease"/>
            <person name="Wu L."/>
            <person name="Ma J."/>
        </authorList>
    </citation>
    <scope>NUCLEOTIDE SEQUENCE [LARGE SCALE GENOMIC DNA]</scope>
    <source>
        <strain evidence="4">CCUG 42722</strain>
    </source>
</reference>
<evidence type="ECO:0000313" key="3">
    <source>
        <dbReference type="EMBL" id="MFC4629637.1"/>
    </source>
</evidence>
<dbReference type="InterPro" id="IPR036986">
    <property type="entry name" value="S4_RNA-bd_sf"/>
</dbReference>
<dbReference type="SUPFAM" id="SSF55174">
    <property type="entry name" value="Alpha-L RNA-binding motif"/>
    <property type="match status" value="1"/>
</dbReference>
<dbReference type="Pfam" id="PF13275">
    <property type="entry name" value="S4_2"/>
    <property type="match status" value="1"/>
</dbReference>
<comment type="caution">
    <text evidence="3">The sequence shown here is derived from an EMBL/GenBank/DDBJ whole genome shotgun (WGS) entry which is preliminary data.</text>
</comment>
<sequence>MSNSAAESGPVSSSGPVPEVPIRDDVIRLGQFLKLADLAEDGAQARDLIADGEVRVNGEVELRRGRQLVRGDVVAVSLPTGEASAQVG</sequence>
<dbReference type="CDD" id="cd00165">
    <property type="entry name" value="S4"/>
    <property type="match status" value="1"/>
</dbReference>
<feature type="compositionally biased region" description="Low complexity" evidence="2">
    <location>
        <begin position="1"/>
        <end position="17"/>
    </location>
</feature>
<evidence type="ECO:0000313" key="4">
    <source>
        <dbReference type="Proteomes" id="UP001596011"/>
    </source>
</evidence>